<dbReference type="PROSITE" id="PS51318">
    <property type="entry name" value="TAT"/>
    <property type="match status" value="1"/>
</dbReference>
<organism evidence="2 3">
    <name type="scientific">Halogeometricum luteum</name>
    <dbReference type="NCBI Taxonomy" id="2950537"/>
    <lineage>
        <taxon>Archaea</taxon>
        <taxon>Methanobacteriati</taxon>
        <taxon>Methanobacteriota</taxon>
        <taxon>Stenosarchaea group</taxon>
        <taxon>Halobacteria</taxon>
        <taxon>Halobacteriales</taxon>
        <taxon>Haloferacaceae</taxon>
        <taxon>Halogeometricum</taxon>
    </lineage>
</organism>
<dbReference type="InterPro" id="IPR006311">
    <property type="entry name" value="TAT_signal"/>
</dbReference>
<dbReference type="RefSeq" id="WP_310928822.1">
    <property type="nucleotide sequence ID" value="NZ_JAMQOQ010000003.1"/>
</dbReference>
<dbReference type="Pfam" id="PF01547">
    <property type="entry name" value="SBP_bac_1"/>
    <property type="match status" value="1"/>
</dbReference>
<name>A0ABU2G2I7_9EURY</name>
<dbReference type="PANTHER" id="PTHR43649">
    <property type="entry name" value="ARABINOSE-BINDING PROTEIN-RELATED"/>
    <property type="match status" value="1"/>
</dbReference>
<protein>
    <submittedName>
        <fullName evidence="2">Extracellular solute-binding protein</fullName>
    </submittedName>
</protein>
<gene>
    <name evidence="2" type="ORF">NDI79_12425</name>
</gene>
<proteinExistence type="predicted"/>
<dbReference type="InterPro" id="IPR050490">
    <property type="entry name" value="Bact_solute-bd_prot1"/>
</dbReference>
<dbReference type="EMBL" id="JAMQOQ010000003">
    <property type="protein sequence ID" value="MDS0294977.1"/>
    <property type="molecule type" value="Genomic_DNA"/>
</dbReference>
<feature type="compositionally biased region" description="Gly residues" evidence="1">
    <location>
        <begin position="42"/>
        <end position="64"/>
    </location>
</feature>
<evidence type="ECO:0000256" key="1">
    <source>
        <dbReference type="SAM" id="MobiDB-lite"/>
    </source>
</evidence>
<accession>A0ABU2G2I7</accession>
<dbReference type="InterPro" id="IPR006059">
    <property type="entry name" value="SBP"/>
</dbReference>
<dbReference type="SUPFAM" id="SSF53850">
    <property type="entry name" value="Periplasmic binding protein-like II"/>
    <property type="match status" value="1"/>
</dbReference>
<dbReference type="Gene3D" id="3.40.190.10">
    <property type="entry name" value="Periplasmic binding protein-like II"/>
    <property type="match status" value="1"/>
</dbReference>
<reference evidence="2 3" key="1">
    <citation type="submission" date="2022-06" db="EMBL/GenBank/DDBJ databases">
        <title>Halogeometricum sp. a new haloarchaeum isolate from saline soil.</title>
        <authorList>
            <person name="Strakova D."/>
            <person name="Galisteo C."/>
            <person name="Sanchez-Porro C."/>
            <person name="Ventosa A."/>
        </authorList>
    </citation>
    <scope>NUCLEOTIDE SEQUENCE [LARGE SCALE GENOMIC DNA]</scope>
    <source>
        <strain evidence="3">S3BR25-2</strain>
    </source>
</reference>
<evidence type="ECO:0000313" key="2">
    <source>
        <dbReference type="EMBL" id="MDS0294977.1"/>
    </source>
</evidence>
<dbReference type="Proteomes" id="UP001254813">
    <property type="component" value="Unassembled WGS sequence"/>
</dbReference>
<comment type="caution">
    <text evidence="2">The sequence shown here is derived from an EMBL/GenBank/DDBJ whole genome shotgun (WGS) entry which is preliminary data.</text>
</comment>
<sequence>MAQDNTSDSSGGNVRRRRFLQGAGASSVALLAGCAGSGDGGDTGNGGTDGGDTGTDGGGNGGTTTGSTGPKYEGLTIRYWNRFHNNSGRASEAIRGAIDRFEEETGATVDVNYSAGDPGQRWLTLAREGERPHIMDQVSGFVGPFVELGIAKPFPEYRDLFSTELLDRTAWLMDPLGEQAYGGYDGIAHEFKFSSEPPRLFLARRDHLEAAGLDPESDFPPTDFEDSVRIAEALQEDGPGNYGWQIYGSSGDVTDTCTEDWPVAQAGQEGKILNADWTDTQIDGEPIKTTYENFVSLHVEHELSSPGTVSMSDEDGTQLLIRGEASMTQIPAATYADLLANAEDQVMNGDFIFGPAWKGESGSRGITGGDGVVFINPPDGADEAEWDRAHEAAADLLENYLYHSMEFQRTMFSTIGGANIRDDVTPEDIRAAVDDPAGYDQTQIIEATNTCITDQEGYYIQEAAPFFGQIQGEIMPGYIQQALQGQITASGALDQAAQEARDQFF</sequence>
<keyword evidence="3" id="KW-1185">Reference proteome</keyword>
<feature type="region of interest" description="Disordered" evidence="1">
    <location>
        <begin position="42"/>
        <end position="71"/>
    </location>
</feature>
<evidence type="ECO:0000313" key="3">
    <source>
        <dbReference type="Proteomes" id="UP001254813"/>
    </source>
</evidence>